<gene>
    <name evidence="1" type="ORF">AVEN_218897_1</name>
</gene>
<evidence type="ECO:0000313" key="1">
    <source>
        <dbReference type="EMBL" id="GBN81774.1"/>
    </source>
</evidence>
<sequence>MVIHEEASPYGVHETWNFRVRATRLEEVRGPAGGGEMRSVDVTGILGQSIGNAFTVTALLVAYASRNIGGILFLNRLDKEFVKYYG</sequence>
<keyword evidence="2" id="KW-1185">Reference proteome</keyword>
<dbReference type="EMBL" id="BGPR01019388">
    <property type="protein sequence ID" value="GBN81774.1"/>
    <property type="molecule type" value="Genomic_DNA"/>
</dbReference>
<organism evidence="1 2">
    <name type="scientific">Araneus ventricosus</name>
    <name type="common">Orbweaver spider</name>
    <name type="synonym">Epeira ventricosa</name>
    <dbReference type="NCBI Taxonomy" id="182803"/>
    <lineage>
        <taxon>Eukaryota</taxon>
        <taxon>Metazoa</taxon>
        <taxon>Ecdysozoa</taxon>
        <taxon>Arthropoda</taxon>
        <taxon>Chelicerata</taxon>
        <taxon>Arachnida</taxon>
        <taxon>Araneae</taxon>
        <taxon>Araneomorphae</taxon>
        <taxon>Entelegynae</taxon>
        <taxon>Araneoidea</taxon>
        <taxon>Araneidae</taxon>
        <taxon>Araneus</taxon>
    </lineage>
</organism>
<name>A0A4Y2S0T7_ARAVE</name>
<accession>A0A4Y2S0T7</accession>
<proteinExistence type="predicted"/>
<protein>
    <submittedName>
        <fullName evidence="1">Uncharacterized protein</fullName>
    </submittedName>
</protein>
<comment type="caution">
    <text evidence="1">The sequence shown here is derived from an EMBL/GenBank/DDBJ whole genome shotgun (WGS) entry which is preliminary data.</text>
</comment>
<dbReference type="AlphaFoldDB" id="A0A4Y2S0T7"/>
<reference evidence="1 2" key="1">
    <citation type="journal article" date="2019" name="Sci. Rep.">
        <title>Orb-weaving spider Araneus ventricosus genome elucidates the spidroin gene catalogue.</title>
        <authorList>
            <person name="Kono N."/>
            <person name="Nakamura H."/>
            <person name="Ohtoshi R."/>
            <person name="Moran D.A.P."/>
            <person name="Shinohara A."/>
            <person name="Yoshida Y."/>
            <person name="Fujiwara M."/>
            <person name="Mori M."/>
            <person name="Tomita M."/>
            <person name="Arakawa K."/>
        </authorList>
    </citation>
    <scope>NUCLEOTIDE SEQUENCE [LARGE SCALE GENOMIC DNA]</scope>
</reference>
<evidence type="ECO:0000313" key="2">
    <source>
        <dbReference type="Proteomes" id="UP000499080"/>
    </source>
</evidence>
<dbReference type="Proteomes" id="UP000499080">
    <property type="component" value="Unassembled WGS sequence"/>
</dbReference>